<dbReference type="RefSeq" id="WP_281064453.1">
    <property type="nucleotide sequence ID" value="NZ_JAGIKZ010000007.1"/>
</dbReference>
<name>A0ABS4RFF6_9BACI</name>
<comment type="caution">
    <text evidence="1">The sequence shown here is derived from an EMBL/GenBank/DDBJ whole genome shotgun (WGS) entry which is preliminary data.</text>
</comment>
<proteinExistence type="predicted"/>
<gene>
    <name evidence="1" type="ORF">J2Z40_001611</name>
</gene>
<dbReference type="EMBL" id="JAGIKZ010000007">
    <property type="protein sequence ID" value="MBP2241049.1"/>
    <property type="molecule type" value="Genomic_DNA"/>
</dbReference>
<reference evidence="1 2" key="1">
    <citation type="submission" date="2021-03" db="EMBL/GenBank/DDBJ databases">
        <title>Genomic Encyclopedia of Type Strains, Phase IV (KMG-IV): sequencing the most valuable type-strain genomes for metagenomic binning, comparative biology and taxonomic classification.</title>
        <authorList>
            <person name="Goeker M."/>
        </authorList>
    </citation>
    <scope>NUCLEOTIDE SEQUENCE [LARGE SCALE GENOMIC DNA]</scope>
    <source>
        <strain evidence="1 2">DSM 26675</strain>
    </source>
</reference>
<organism evidence="1 2">
    <name type="scientific">Cytobacillus eiseniae</name>
    <dbReference type="NCBI Taxonomy" id="762947"/>
    <lineage>
        <taxon>Bacteria</taxon>
        <taxon>Bacillati</taxon>
        <taxon>Bacillota</taxon>
        <taxon>Bacilli</taxon>
        <taxon>Bacillales</taxon>
        <taxon>Bacillaceae</taxon>
        <taxon>Cytobacillus</taxon>
    </lineage>
</organism>
<evidence type="ECO:0008006" key="3">
    <source>
        <dbReference type="Google" id="ProtNLM"/>
    </source>
</evidence>
<sequence length="42" mass="4735">MKRGNIAMTAIALGAAYLLRNNKSREKIKNQFLALGETSKRR</sequence>
<accession>A0ABS4RFF6</accession>
<protein>
    <recommendedName>
        <fullName evidence="3">DUF3918 domain-containing protein</fullName>
    </recommendedName>
</protein>
<dbReference type="Proteomes" id="UP001519293">
    <property type="component" value="Unassembled WGS sequence"/>
</dbReference>
<evidence type="ECO:0000313" key="2">
    <source>
        <dbReference type="Proteomes" id="UP001519293"/>
    </source>
</evidence>
<evidence type="ECO:0000313" key="1">
    <source>
        <dbReference type="EMBL" id="MBP2241049.1"/>
    </source>
</evidence>
<keyword evidence="2" id="KW-1185">Reference proteome</keyword>